<keyword evidence="3" id="KW-1185">Reference proteome</keyword>
<dbReference type="STRING" id="709839.TSA66_09270"/>
<sequence length="173" mass="19235">MDSSVPILNPGELPYSGQPDEGKQSHVEVDAGKAKAANQPMRAATGQAALSERAKAQLQAAPHKTPRSRSAARGMKDREIERIRQQADEELKKKSERSRTLNEARTRSRAPSSHVAEKDVRRHDSLNSAHMQPKLAKCTRAGNLIRREQCKWRLCSGMWGKNGCPSYAHAKPY</sequence>
<dbReference type="EMBL" id="JWJG01000028">
    <property type="protein sequence ID" value="KIF80969.1"/>
    <property type="molecule type" value="Genomic_DNA"/>
</dbReference>
<dbReference type="AlphaFoldDB" id="A0A0C2BLW7"/>
<dbReference type="Proteomes" id="UP000031572">
    <property type="component" value="Unassembled WGS sequence"/>
</dbReference>
<proteinExistence type="predicted"/>
<comment type="caution">
    <text evidence="2">The sequence shown here is derived from an EMBL/GenBank/DDBJ whole genome shotgun (WGS) entry which is preliminary data.</text>
</comment>
<name>A0A0C2BLW7_9BURK</name>
<evidence type="ECO:0000313" key="2">
    <source>
        <dbReference type="EMBL" id="KIF80969.1"/>
    </source>
</evidence>
<feature type="compositionally biased region" description="Basic and acidic residues" evidence="1">
    <location>
        <begin position="74"/>
        <end position="106"/>
    </location>
</feature>
<accession>A0A0C2BLW7</accession>
<protein>
    <submittedName>
        <fullName evidence="2">Uncharacterized protein</fullName>
    </submittedName>
</protein>
<feature type="compositionally biased region" description="Basic and acidic residues" evidence="1">
    <location>
        <begin position="20"/>
        <end position="33"/>
    </location>
</feature>
<evidence type="ECO:0000256" key="1">
    <source>
        <dbReference type="SAM" id="MobiDB-lite"/>
    </source>
</evidence>
<organism evidence="2 3">
    <name type="scientific">Noviherbaspirillum autotrophicum</name>
    <dbReference type="NCBI Taxonomy" id="709839"/>
    <lineage>
        <taxon>Bacteria</taxon>
        <taxon>Pseudomonadati</taxon>
        <taxon>Pseudomonadota</taxon>
        <taxon>Betaproteobacteria</taxon>
        <taxon>Burkholderiales</taxon>
        <taxon>Oxalobacteraceae</taxon>
        <taxon>Noviherbaspirillum</taxon>
    </lineage>
</organism>
<reference evidence="2 3" key="1">
    <citation type="submission" date="2014-12" db="EMBL/GenBank/DDBJ databases">
        <title>Denitrispirillum autotrophicum gen. nov., sp. nov., Denitrifying, Facultatively Autotrophic Bacteria Isolated from Rice Paddy Soil.</title>
        <authorList>
            <person name="Ishii S."/>
            <person name="Ashida N."/>
            <person name="Ohno H."/>
            <person name="Otsuka S."/>
            <person name="Yokota A."/>
            <person name="Senoo K."/>
        </authorList>
    </citation>
    <scope>NUCLEOTIDE SEQUENCE [LARGE SCALE GENOMIC DNA]</scope>
    <source>
        <strain evidence="2 3">TSA66</strain>
    </source>
</reference>
<gene>
    <name evidence="2" type="ORF">TSA66_09270</name>
</gene>
<evidence type="ECO:0000313" key="3">
    <source>
        <dbReference type="Proteomes" id="UP000031572"/>
    </source>
</evidence>
<feature type="compositionally biased region" description="Basic and acidic residues" evidence="1">
    <location>
        <begin position="115"/>
        <end position="125"/>
    </location>
</feature>
<feature type="region of interest" description="Disordered" evidence="1">
    <location>
        <begin position="1"/>
        <end position="132"/>
    </location>
</feature>